<name>W8NNN6_9CAUD</name>
<evidence type="ECO:0000313" key="1">
    <source>
        <dbReference type="EMBL" id="AHL18560.1"/>
    </source>
</evidence>
<dbReference type="EMBL" id="KJ173786">
    <property type="protein sequence ID" value="AHL18560.1"/>
    <property type="molecule type" value="Genomic_DNA"/>
</dbReference>
<protein>
    <submittedName>
        <fullName evidence="1">Uncharacterized protein</fullName>
    </submittedName>
</protein>
<dbReference type="GeneID" id="18938401"/>
<reference evidence="1 2" key="1">
    <citation type="journal article" date="2014" name="Arch. Virol.">
        <title>Complete genome sequence of a novel phage, vB_MoxS-ISF9, infecting methylotrophic Microbacterium: first report of a virulent Microbacterium phage.</title>
        <authorList>
            <person name="Zamani I."/>
            <person name="Bouzari M."/>
            <person name="Emtiazi G."/>
            <person name="Ghasemi S.M."/>
            <person name="Chang H.I."/>
        </authorList>
    </citation>
    <scope>NUCLEOTIDE SEQUENCE [LARGE SCALE GENOMIC DNA]</scope>
</reference>
<gene>
    <name evidence="1" type="ORF">ISF9_090</name>
</gene>
<dbReference type="KEGG" id="vg:18938401"/>
<dbReference type="RefSeq" id="YP_009021535.1">
    <property type="nucleotide sequence ID" value="NC_023859.1"/>
</dbReference>
<keyword evidence="2" id="KW-1185">Reference proteome</keyword>
<dbReference type="Proteomes" id="UP000019700">
    <property type="component" value="Genome"/>
</dbReference>
<accession>W8NNN6</accession>
<organism evidence="1 2">
    <name type="scientific">Microbacterium phage vB_MoxS-ISF9</name>
    <dbReference type="NCBI Taxonomy" id="1458670"/>
    <lineage>
        <taxon>Viruses</taxon>
        <taxon>Duplodnaviria</taxon>
        <taxon>Heunggongvirae</taxon>
        <taxon>Uroviricota</taxon>
        <taxon>Caudoviricetes</taxon>
        <taxon>Farahnazvirus</taxon>
        <taxon>Farahnazvirus ISF9</taxon>
    </lineage>
</organism>
<evidence type="ECO:0000313" key="2">
    <source>
        <dbReference type="Proteomes" id="UP000019700"/>
    </source>
</evidence>
<sequence length="85" mass="9590">MAINKTPKIVNHLTKGRAYTCWTTFTNDGVRGFREVTFVASRDQEVEKFTPRGGDRIPQDRVFHTHSNFGSVPILVVAGSIREVK</sequence>
<proteinExistence type="predicted"/>